<sequence length="83" mass="9940">MFSGDIELTPKWKVGFSSGYDIKSKGFSYTQLRFSRDLDSWKLNFNWVPFGDRQTYYFFIGVKSSMLSDLKYDKRQVPDRRLF</sequence>
<reference evidence="1" key="1">
    <citation type="submission" date="2018-06" db="EMBL/GenBank/DDBJ databases">
        <authorList>
            <person name="Zhirakovskaya E."/>
        </authorList>
    </citation>
    <scope>NUCLEOTIDE SEQUENCE</scope>
</reference>
<protein>
    <submittedName>
        <fullName evidence="1">LPS-assembly protein LptD @ Organic solvent tolerance protein</fullName>
    </submittedName>
</protein>
<name>A0A3B0UL23_9ZZZZ</name>
<dbReference type="EMBL" id="UOER01000345">
    <property type="protein sequence ID" value="VAW25269.1"/>
    <property type="molecule type" value="Genomic_DNA"/>
</dbReference>
<evidence type="ECO:0000313" key="1">
    <source>
        <dbReference type="EMBL" id="VAW25269.1"/>
    </source>
</evidence>
<dbReference type="AlphaFoldDB" id="A0A3B0UL23"/>
<gene>
    <name evidence="1" type="ORF">MNBD_BACTEROID04-597</name>
</gene>
<organism evidence="1">
    <name type="scientific">hydrothermal vent metagenome</name>
    <dbReference type="NCBI Taxonomy" id="652676"/>
    <lineage>
        <taxon>unclassified sequences</taxon>
        <taxon>metagenomes</taxon>
        <taxon>ecological metagenomes</taxon>
    </lineage>
</organism>
<proteinExistence type="predicted"/>
<accession>A0A3B0UL23</accession>